<keyword evidence="4" id="KW-0067">ATP-binding</keyword>
<evidence type="ECO:0000259" key="8">
    <source>
        <dbReference type="PROSITE" id="PS51194"/>
    </source>
</evidence>
<dbReference type="InterPro" id="IPR001650">
    <property type="entry name" value="Helicase_C-like"/>
</dbReference>
<dbReference type="PROSITE" id="PS51192">
    <property type="entry name" value="HELICASE_ATP_BIND_1"/>
    <property type="match status" value="1"/>
</dbReference>
<gene>
    <name evidence="9" type="ORF">H257_12959</name>
</gene>
<dbReference type="InterPro" id="IPR011545">
    <property type="entry name" value="DEAD/DEAH_box_helicase_dom"/>
</dbReference>
<feature type="domain" description="Helicase C-terminal" evidence="8">
    <location>
        <begin position="553"/>
        <end position="721"/>
    </location>
</feature>
<dbReference type="InterPro" id="IPR001374">
    <property type="entry name" value="R3H_dom"/>
</dbReference>
<dbReference type="InterPro" id="IPR036867">
    <property type="entry name" value="R3H_dom_sf"/>
</dbReference>
<dbReference type="Pfam" id="PF00271">
    <property type="entry name" value="Helicase_C"/>
    <property type="match status" value="1"/>
</dbReference>
<evidence type="ECO:0000256" key="5">
    <source>
        <dbReference type="SAM" id="MobiDB-lite"/>
    </source>
</evidence>
<evidence type="ECO:0008006" key="10">
    <source>
        <dbReference type="Google" id="ProtNLM"/>
    </source>
</evidence>
<evidence type="ECO:0000313" key="9">
    <source>
        <dbReference type="EMBL" id="ETV71814.1"/>
    </source>
</evidence>
<dbReference type="SUPFAM" id="SSF52540">
    <property type="entry name" value="P-loop containing nucleoside triphosphate hydrolases"/>
    <property type="match status" value="1"/>
</dbReference>
<evidence type="ECO:0000259" key="6">
    <source>
        <dbReference type="PROSITE" id="PS51061"/>
    </source>
</evidence>
<feature type="compositionally biased region" description="Gly residues" evidence="5">
    <location>
        <begin position="12"/>
        <end position="26"/>
    </location>
</feature>
<dbReference type="SMART" id="SM00847">
    <property type="entry name" value="HA2"/>
    <property type="match status" value="1"/>
</dbReference>
<dbReference type="Pfam" id="PF01424">
    <property type="entry name" value="R3H"/>
    <property type="match status" value="1"/>
</dbReference>
<dbReference type="OrthoDB" id="5600252at2759"/>
<dbReference type="PANTHER" id="PTHR18934:SF99">
    <property type="entry name" value="ATP-DEPENDENT RNA HELICASE DHX37-RELATED"/>
    <property type="match status" value="1"/>
</dbReference>
<dbReference type="SMART" id="SM00487">
    <property type="entry name" value="DEXDc"/>
    <property type="match status" value="1"/>
</dbReference>
<dbReference type="PROSITE" id="PS51194">
    <property type="entry name" value="HELICASE_CTER"/>
    <property type="match status" value="1"/>
</dbReference>
<dbReference type="GO" id="GO:0016787">
    <property type="term" value="F:hydrolase activity"/>
    <property type="evidence" value="ECO:0007669"/>
    <property type="project" value="UniProtKB-KW"/>
</dbReference>
<dbReference type="SMART" id="SM00490">
    <property type="entry name" value="HELICc"/>
    <property type="match status" value="1"/>
</dbReference>
<dbReference type="AlphaFoldDB" id="W4FYE6"/>
<dbReference type="CDD" id="cd18791">
    <property type="entry name" value="SF2_C_RHA"/>
    <property type="match status" value="1"/>
</dbReference>
<keyword evidence="3" id="KW-0347">Helicase</keyword>
<dbReference type="EMBL" id="KI913157">
    <property type="protein sequence ID" value="ETV71814.1"/>
    <property type="molecule type" value="Genomic_DNA"/>
</dbReference>
<dbReference type="STRING" id="112090.W4FYE6"/>
<dbReference type="InterPro" id="IPR014001">
    <property type="entry name" value="Helicase_ATP-bd"/>
</dbReference>
<dbReference type="GeneID" id="20814955"/>
<sequence>MDPPHHQDYSRRGGGTGSGNYSGRGAGRFHEERHQSYRGGRGGGGGRGEYSSRGGGRAGGRNGGGRAPQYQRGNGGDSAGRGGRGGGSGRQGIDTPIALTEEFVLYVSSQLKALQDDPSVSQLTFPSTLDNSQRRYVHNVAAKQGFHSKSTGKNDARFIFVTRAKTTSSMTAVSLRVPPTPLALSAPTLHAMQAFLEAYPAAPPSSASIKAPPSLPSSSSFSSFPKLFPHVPSTPHEYSDGQMGLPVFAHRGEILELSRRHQVLVVAGDTGCGKSTQIPQFLLDDGAARVVVTQPRRLSAMTLAQRIADERRVALGTDVGYSIRLDAQYSARHTRLLLCTTGILLKWLSSDPTATAFTHIVLDEVHERDKHSDFVLILLRLILPHRPRLRVILMSATIQLDKFSSYFGGCPVVTVHGRMHPVLPCFLDDILVLINVDATTHQPTPPAVEYNLTCVMCSASGFADEAALGTHVATCFGSEWHAPSHPSLDLPDPDTGLVCDTVTPGSSVCDTVAAVLAAKQAATTRFQVDAMVAQYQLTQDALDGGVDSALVVTLLRHVVTSQYGPGAVLVFVAGWDDMEAISELMAADAGLMGQITLTKLHSKLSAPEQRRAFGRPQQGTRKVILATNIAETSITIEDVVYVIDTGKSKQSSLVNGYTALHTEWVSQANCAQRKGRAGRVAPGVCFHVMSKTRHDTLPPFMTPELLAISLDEIVLTIQLLQYQAHHALGFDSIQMFLEMALDPPPRHAIDSAIASLQLMGALDDTHELTYLGWKLAQLGVPPAIGKMILLGHFCHVYDQLLYTCCALTFRDPFVSDMGMTPAQKQERKQVKRTLGQTVSSDHLVVHAALQGYIEHSKAAARFCQQNWLVASTLSHIHGVVKQVGQEFAALGYGPPATLCVTPQLAPMAEAVLAAGLYPNLMYRSKGTVNFTTKEKFKVKLSSSTVLVYSPKKSNDQYGLDWVCFHDMMQSDRVRVAQVATKVSAFAMALLVGHHAIVDDSTHTISDSTHTISPEPATNQVLVVIDDWIVLSMDGQEAEMVLALRQRFHEAFLRHLHHDQSAADHDLHLVTAAMHWIGGESATDS</sequence>
<feature type="domain" description="Helicase ATP-binding" evidence="7">
    <location>
        <begin position="255"/>
        <end position="416"/>
    </location>
</feature>
<dbReference type="Pfam" id="PF07717">
    <property type="entry name" value="OB_NTP_bind"/>
    <property type="match status" value="1"/>
</dbReference>
<evidence type="ECO:0000259" key="7">
    <source>
        <dbReference type="PROSITE" id="PS51192"/>
    </source>
</evidence>
<feature type="compositionally biased region" description="Gly residues" evidence="5">
    <location>
        <begin position="73"/>
        <end position="90"/>
    </location>
</feature>
<dbReference type="CDD" id="cd17917">
    <property type="entry name" value="DEXHc_RHA-like"/>
    <property type="match status" value="1"/>
</dbReference>
<feature type="region of interest" description="Disordered" evidence="5">
    <location>
        <begin position="1"/>
        <end position="94"/>
    </location>
</feature>
<dbReference type="Pfam" id="PF00270">
    <property type="entry name" value="DEAD"/>
    <property type="match status" value="1"/>
</dbReference>
<proteinExistence type="predicted"/>
<accession>W4FYE6</accession>
<dbReference type="GO" id="GO:0004386">
    <property type="term" value="F:helicase activity"/>
    <property type="evidence" value="ECO:0007669"/>
    <property type="project" value="UniProtKB-KW"/>
</dbReference>
<dbReference type="VEuPathDB" id="FungiDB:H257_12959"/>
<feature type="compositionally biased region" description="Gly residues" evidence="5">
    <location>
        <begin position="39"/>
        <end position="66"/>
    </location>
</feature>
<evidence type="ECO:0000256" key="3">
    <source>
        <dbReference type="ARBA" id="ARBA00022806"/>
    </source>
</evidence>
<dbReference type="InterPro" id="IPR007502">
    <property type="entry name" value="Helicase-assoc_dom"/>
</dbReference>
<evidence type="ECO:0000256" key="1">
    <source>
        <dbReference type="ARBA" id="ARBA00022741"/>
    </source>
</evidence>
<dbReference type="GO" id="GO:0005524">
    <property type="term" value="F:ATP binding"/>
    <property type="evidence" value="ECO:0007669"/>
    <property type="project" value="UniProtKB-KW"/>
</dbReference>
<feature type="domain" description="R3H" evidence="6">
    <location>
        <begin position="101"/>
        <end position="165"/>
    </location>
</feature>
<keyword evidence="2" id="KW-0378">Hydrolase</keyword>
<feature type="compositionally biased region" description="Basic and acidic residues" evidence="5">
    <location>
        <begin position="1"/>
        <end position="11"/>
    </location>
</feature>
<dbReference type="Gene3D" id="1.20.120.1080">
    <property type="match status" value="1"/>
</dbReference>
<keyword evidence="1" id="KW-0547">Nucleotide-binding</keyword>
<dbReference type="PROSITE" id="PS51061">
    <property type="entry name" value="R3H"/>
    <property type="match status" value="1"/>
</dbReference>
<evidence type="ECO:0000256" key="4">
    <source>
        <dbReference type="ARBA" id="ARBA00022840"/>
    </source>
</evidence>
<dbReference type="InterPro" id="IPR027417">
    <property type="entry name" value="P-loop_NTPase"/>
</dbReference>
<dbReference type="Gene3D" id="3.40.50.300">
    <property type="entry name" value="P-loop containing nucleotide triphosphate hydrolases"/>
    <property type="match status" value="2"/>
</dbReference>
<organism evidence="9">
    <name type="scientific">Aphanomyces astaci</name>
    <name type="common">Crayfish plague agent</name>
    <dbReference type="NCBI Taxonomy" id="112090"/>
    <lineage>
        <taxon>Eukaryota</taxon>
        <taxon>Sar</taxon>
        <taxon>Stramenopiles</taxon>
        <taxon>Oomycota</taxon>
        <taxon>Saprolegniomycetes</taxon>
        <taxon>Saprolegniales</taxon>
        <taxon>Verrucalvaceae</taxon>
        <taxon>Aphanomyces</taxon>
    </lineage>
</organism>
<dbReference type="Pfam" id="PF21010">
    <property type="entry name" value="HA2_C"/>
    <property type="match status" value="1"/>
</dbReference>
<dbReference type="Gene3D" id="3.30.1370.50">
    <property type="entry name" value="R3H-like domain"/>
    <property type="match status" value="1"/>
</dbReference>
<dbReference type="PANTHER" id="PTHR18934">
    <property type="entry name" value="ATP-DEPENDENT RNA HELICASE"/>
    <property type="match status" value="1"/>
</dbReference>
<reference evidence="9" key="1">
    <citation type="submission" date="2013-12" db="EMBL/GenBank/DDBJ databases">
        <title>The Genome Sequence of Aphanomyces astaci APO3.</title>
        <authorList>
            <consortium name="The Broad Institute Genomics Platform"/>
            <person name="Russ C."/>
            <person name="Tyler B."/>
            <person name="van West P."/>
            <person name="Dieguez-Uribeondo J."/>
            <person name="Young S.K."/>
            <person name="Zeng Q."/>
            <person name="Gargeya S."/>
            <person name="Fitzgerald M."/>
            <person name="Abouelleil A."/>
            <person name="Alvarado L."/>
            <person name="Chapman S.B."/>
            <person name="Gainer-Dewar J."/>
            <person name="Goldberg J."/>
            <person name="Griggs A."/>
            <person name="Gujja S."/>
            <person name="Hansen M."/>
            <person name="Howarth C."/>
            <person name="Imamovic A."/>
            <person name="Ireland A."/>
            <person name="Larimer J."/>
            <person name="McCowan C."/>
            <person name="Murphy C."/>
            <person name="Pearson M."/>
            <person name="Poon T.W."/>
            <person name="Priest M."/>
            <person name="Roberts A."/>
            <person name="Saif S."/>
            <person name="Shea T."/>
            <person name="Sykes S."/>
            <person name="Wortman J."/>
            <person name="Nusbaum C."/>
            <person name="Birren B."/>
        </authorList>
    </citation>
    <scope>NUCLEOTIDE SEQUENCE [LARGE SCALE GENOMIC DNA]</scope>
    <source>
        <strain evidence="9">APO3</strain>
    </source>
</reference>
<dbReference type="GO" id="GO:0003723">
    <property type="term" value="F:RNA binding"/>
    <property type="evidence" value="ECO:0007669"/>
    <property type="project" value="TreeGrafter"/>
</dbReference>
<evidence type="ECO:0000256" key="2">
    <source>
        <dbReference type="ARBA" id="ARBA00022801"/>
    </source>
</evidence>
<name>W4FYE6_APHAT</name>
<protein>
    <recommendedName>
        <fullName evidence="10">RNA helicase</fullName>
    </recommendedName>
</protein>
<dbReference type="RefSeq" id="XP_009838663.1">
    <property type="nucleotide sequence ID" value="XM_009840361.1"/>
</dbReference>
<dbReference type="SUPFAM" id="SSF82708">
    <property type="entry name" value="R3H domain"/>
    <property type="match status" value="1"/>
</dbReference>
<dbReference type="InterPro" id="IPR011709">
    <property type="entry name" value="DEAD-box_helicase_OB_fold"/>
</dbReference>